<protein>
    <recommendedName>
        <fullName evidence="8">Gustatory receptor</fullName>
    </recommendedName>
</protein>
<evidence type="ECO:0000256" key="5">
    <source>
        <dbReference type="ARBA" id="ARBA00023136"/>
    </source>
</evidence>
<comment type="caution">
    <text evidence="8">Lacks conserved residue(s) required for the propagation of feature annotation.</text>
</comment>
<dbReference type="InterPro" id="IPR013604">
    <property type="entry name" value="7TM_chemorcpt"/>
</dbReference>
<organism evidence="9 10">
    <name type="scientific">Xylocopa violacea</name>
    <name type="common">Violet carpenter bee</name>
    <name type="synonym">Apis violacea</name>
    <dbReference type="NCBI Taxonomy" id="135666"/>
    <lineage>
        <taxon>Eukaryota</taxon>
        <taxon>Metazoa</taxon>
        <taxon>Ecdysozoa</taxon>
        <taxon>Arthropoda</taxon>
        <taxon>Hexapoda</taxon>
        <taxon>Insecta</taxon>
        <taxon>Pterygota</taxon>
        <taxon>Neoptera</taxon>
        <taxon>Endopterygota</taxon>
        <taxon>Hymenoptera</taxon>
        <taxon>Apocrita</taxon>
        <taxon>Aculeata</taxon>
        <taxon>Apoidea</taxon>
        <taxon>Anthophila</taxon>
        <taxon>Apidae</taxon>
        <taxon>Xylocopa</taxon>
        <taxon>Xylocopa</taxon>
    </lineage>
</organism>
<evidence type="ECO:0000256" key="8">
    <source>
        <dbReference type="RuleBase" id="RU363108"/>
    </source>
</evidence>
<keyword evidence="10" id="KW-1185">Reference proteome</keyword>
<keyword evidence="6 8" id="KW-0675">Receptor</keyword>
<feature type="transmembrane region" description="Helical" evidence="8">
    <location>
        <begin position="196"/>
        <end position="219"/>
    </location>
</feature>
<dbReference type="Pfam" id="PF08395">
    <property type="entry name" value="7tm_7"/>
    <property type="match status" value="1"/>
</dbReference>
<feature type="transmembrane region" description="Helical" evidence="8">
    <location>
        <begin position="153"/>
        <end position="176"/>
    </location>
</feature>
<keyword evidence="7 8" id="KW-0807">Transducer</keyword>
<feature type="transmembrane region" description="Helical" evidence="8">
    <location>
        <begin position="100"/>
        <end position="120"/>
    </location>
</feature>
<dbReference type="PANTHER" id="PTHR21143:SF123">
    <property type="entry name" value="GUSTATORY RECEPTOR FOR SUGAR TASTE 43A-RELATED"/>
    <property type="match status" value="1"/>
</dbReference>
<comment type="subcellular location">
    <subcellularLocation>
        <location evidence="1 8">Cell membrane</location>
        <topology evidence="1 8">Multi-pass membrane protein</topology>
    </subcellularLocation>
</comment>
<evidence type="ECO:0000313" key="9">
    <source>
        <dbReference type="EMBL" id="CAL7942742.1"/>
    </source>
</evidence>
<evidence type="ECO:0000256" key="4">
    <source>
        <dbReference type="ARBA" id="ARBA00022989"/>
    </source>
</evidence>
<proteinExistence type="inferred from homology"/>
<reference evidence="9 10" key="1">
    <citation type="submission" date="2024-08" db="EMBL/GenBank/DDBJ databases">
        <authorList>
            <person name="Will J Nash"/>
            <person name="Angela Man"/>
            <person name="Seanna McTaggart"/>
            <person name="Kendall Baker"/>
            <person name="Tom Barker"/>
            <person name="Leah Catchpole"/>
            <person name="Alex Durrant"/>
            <person name="Karim Gharbi"/>
            <person name="Naomi Irish"/>
            <person name="Gemy Kaithakottil"/>
            <person name="Debby Ku"/>
            <person name="Aaliyah Providence"/>
            <person name="Felix Shaw"/>
            <person name="David Swarbreck"/>
            <person name="Chris Watkins"/>
            <person name="Ann M. McCartney"/>
            <person name="Giulio Formenti"/>
            <person name="Alice Mouton"/>
            <person name="Noel Vella"/>
            <person name="Bjorn M von Reumont"/>
            <person name="Adriana Vella"/>
            <person name="Wilfried Haerty"/>
        </authorList>
    </citation>
    <scope>NUCLEOTIDE SEQUENCE [LARGE SCALE GENOMIC DNA]</scope>
</reference>
<comment type="similarity">
    <text evidence="8">Belongs to the insect chemoreceptor superfamily. Gustatory receptor (GR) family.</text>
</comment>
<accession>A0ABP1NRU2</accession>
<keyword evidence="2 8" id="KW-1003">Cell membrane</keyword>
<feature type="transmembrane region" description="Helical" evidence="8">
    <location>
        <begin position="62"/>
        <end position="80"/>
    </location>
</feature>
<evidence type="ECO:0000256" key="3">
    <source>
        <dbReference type="ARBA" id="ARBA00022692"/>
    </source>
</evidence>
<name>A0ABP1NRU2_XYLVO</name>
<keyword evidence="4 8" id="KW-1133">Transmembrane helix</keyword>
<gene>
    <name evidence="9" type="ORF">XYLVIOL_LOCUS5698</name>
</gene>
<evidence type="ECO:0000256" key="2">
    <source>
        <dbReference type="ARBA" id="ARBA00022475"/>
    </source>
</evidence>
<evidence type="ECO:0000313" key="10">
    <source>
        <dbReference type="Proteomes" id="UP001642520"/>
    </source>
</evidence>
<sequence>MEVEPTRGKRNAAVAGATPGRDLCRAILPVYYLGKLCGLVPVRFLVHAPNERCQARLNILDLVYSFCVLIFLIGAEIWGLWRDLKDGWEYSTRLKSRTAVIVTCSDVVGVMSLSVVGIVGSSFRWKYLQLVVNKLIEVDNKIGIPSTKNARRFTIGLTICSLAYLWLNSILDFYTWDHETRVSNKMTTGKGPINFAPLYFMYTVNISVEIQYTVSTYIIGQRFVRLNERLGELFSNNNNNNNNNNNGNSRNGNENPIGYFRRYGYGNTEDTLAEDKGERNWSKNATPRRRFVSGTDGLSSRRVDHGTNAFHVNGISELITVHSSLCDVVALVNNAFGFVVLTVTVSCLLHLVITPYFLILQIGEKNEWIFLVVQCGWCIFHVARIFLIVQPSYSTVVEGKRTAALVSRLLSCNFETNVRRELEIFSLQLLHRPLEFSACGLFSLDRTLITSIAGVVTTYLVILMQFQHADDTKDHVDILRNATRILKSATPNITGSKIIA</sequence>
<dbReference type="EMBL" id="CAXAJV020001292">
    <property type="protein sequence ID" value="CAL7942742.1"/>
    <property type="molecule type" value="Genomic_DNA"/>
</dbReference>
<feature type="transmembrane region" description="Helical" evidence="8">
    <location>
        <begin position="338"/>
        <end position="362"/>
    </location>
</feature>
<evidence type="ECO:0000256" key="7">
    <source>
        <dbReference type="ARBA" id="ARBA00023224"/>
    </source>
</evidence>
<evidence type="ECO:0000256" key="6">
    <source>
        <dbReference type="ARBA" id="ARBA00023170"/>
    </source>
</evidence>
<keyword evidence="5 8" id="KW-0472">Membrane</keyword>
<feature type="transmembrane region" description="Helical" evidence="8">
    <location>
        <begin position="368"/>
        <end position="387"/>
    </location>
</feature>
<comment type="function">
    <text evidence="8">Gustatory receptor which mediates acceptance or avoidance behavior, depending on its substrates.</text>
</comment>
<dbReference type="PANTHER" id="PTHR21143">
    <property type="entry name" value="INVERTEBRATE GUSTATORY RECEPTOR"/>
    <property type="match status" value="1"/>
</dbReference>
<evidence type="ECO:0000256" key="1">
    <source>
        <dbReference type="ARBA" id="ARBA00004651"/>
    </source>
</evidence>
<keyword evidence="3 8" id="KW-0812">Transmembrane</keyword>
<comment type="caution">
    <text evidence="9">The sequence shown here is derived from an EMBL/GenBank/DDBJ whole genome shotgun (WGS) entry which is preliminary data.</text>
</comment>
<dbReference type="Proteomes" id="UP001642520">
    <property type="component" value="Unassembled WGS sequence"/>
</dbReference>